<dbReference type="AlphaFoldDB" id="A0A6M0K5I6"/>
<sequence>MPAERWRQWPLALTLAFCVAGLIPVTARLFEASMQAHLLVQMPLLAFCGGYWVSRSERLQAWLERADPSGGVALVLGSGWLIYWMLPLNLDLATFDPSVRLLKVLTVPVLLGATLTWSWRQLGPVGRGVMLMEGWAILVRLGWIYLISPVQLCSNYLIGDQQRTGSLLLGLALISAALAAIWGVFGPFRKTDRCQPE</sequence>
<feature type="transmembrane region" description="Helical" evidence="1">
    <location>
        <begin position="66"/>
        <end position="86"/>
    </location>
</feature>
<evidence type="ECO:0000313" key="2">
    <source>
        <dbReference type="EMBL" id="NEV64561.1"/>
    </source>
</evidence>
<evidence type="ECO:0000313" key="3">
    <source>
        <dbReference type="Proteomes" id="UP000483379"/>
    </source>
</evidence>
<keyword evidence="1" id="KW-1133">Transmembrane helix</keyword>
<reference evidence="2 3" key="1">
    <citation type="submission" date="2020-02" db="EMBL/GenBank/DDBJ databases">
        <title>Genome sequences of Thiorhodococcus mannitoliphagus and Thiorhodococcus minor, purple sulfur photosynthetic bacteria in the gammaproteobacterial family, Chromatiaceae.</title>
        <authorList>
            <person name="Aviles F.A."/>
            <person name="Meyer T.E."/>
            <person name="Kyndt J.A."/>
        </authorList>
    </citation>
    <scope>NUCLEOTIDE SEQUENCE [LARGE SCALE GENOMIC DNA]</scope>
    <source>
        <strain evidence="2 3">DSM 11518</strain>
    </source>
</reference>
<dbReference type="RefSeq" id="WP_164455417.1">
    <property type="nucleotide sequence ID" value="NZ_JAAIJQ010000098.1"/>
</dbReference>
<name>A0A6M0K5I6_9GAMM</name>
<dbReference type="EMBL" id="JAAIJQ010000098">
    <property type="protein sequence ID" value="NEV64561.1"/>
    <property type="molecule type" value="Genomic_DNA"/>
</dbReference>
<gene>
    <name evidence="2" type="ORF">G3446_22270</name>
</gene>
<dbReference type="Proteomes" id="UP000483379">
    <property type="component" value="Unassembled WGS sequence"/>
</dbReference>
<feature type="transmembrane region" description="Helical" evidence="1">
    <location>
        <begin position="129"/>
        <end position="147"/>
    </location>
</feature>
<accession>A0A6M0K5I6</accession>
<keyword evidence="1" id="KW-0472">Membrane</keyword>
<protein>
    <recommendedName>
        <fullName evidence="4">Transmembrane protein</fullName>
    </recommendedName>
</protein>
<proteinExistence type="predicted"/>
<organism evidence="2 3">
    <name type="scientific">Thiorhodococcus minor</name>
    <dbReference type="NCBI Taxonomy" id="57489"/>
    <lineage>
        <taxon>Bacteria</taxon>
        <taxon>Pseudomonadati</taxon>
        <taxon>Pseudomonadota</taxon>
        <taxon>Gammaproteobacteria</taxon>
        <taxon>Chromatiales</taxon>
        <taxon>Chromatiaceae</taxon>
        <taxon>Thiorhodococcus</taxon>
    </lineage>
</organism>
<evidence type="ECO:0000256" key="1">
    <source>
        <dbReference type="SAM" id="Phobius"/>
    </source>
</evidence>
<feature type="transmembrane region" description="Helical" evidence="1">
    <location>
        <begin position="167"/>
        <end position="185"/>
    </location>
</feature>
<evidence type="ECO:0008006" key="4">
    <source>
        <dbReference type="Google" id="ProtNLM"/>
    </source>
</evidence>
<keyword evidence="1" id="KW-0812">Transmembrane</keyword>
<comment type="caution">
    <text evidence="2">The sequence shown here is derived from an EMBL/GenBank/DDBJ whole genome shotgun (WGS) entry which is preliminary data.</text>
</comment>
<feature type="transmembrane region" description="Helical" evidence="1">
    <location>
        <begin position="37"/>
        <end position="54"/>
    </location>
</feature>
<keyword evidence="3" id="KW-1185">Reference proteome</keyword>
<feature type="transmembrane region" description="Helical" evidence="1">
    <location>
        <begin position="98"/>
        <end position="117"/>
    </location>
</feature>